<keyword evidence="6" id="KW-1185">Reference proteome</keyword>
<feature type="domain" description="Thioesterase TesA-like" evidence="4">
    <location>
        <begin position="44"/>
        <end position="272"/>
    </location>
</feature>
<comment type="similarity">
    <text evidence="1">Belongs to the thioesterase family.</text>
</comment>
<evidence type="ECO:0000256" key="1">
    <source>
        <dbReference type="ARBA" id="ARBA00007169"/>
    </source>
</evidence>
<dbReference type="Pfam" id="PF00975">
    <property type="entry name" value="Thioesterase"/>
    <property type="match status" value="1"/>
</dbReference>
<comment type="caution">
    <text evidence="5">The sequence shown here is derived from an EMBL/GenBank/DDBJ whole genome shotgun (WGS) entry which is preliminary data.</text>
</comment>
<dbReference type="EMBL" id="WBMS02000032">
    <property type="protein sequence ID" value="MWA04971.1"/>
    <property type="molecule type" value="Genomic_DNA"/>
</dbReference>
<reference evidence="5" key="1">
    <citation type="submission" date="2019-12" db="EMBL/GenBank/DDBJ databases">
        <title>Actinomadura physcomitrii sp. nov., a novel actinomycete isolated from moss [Physcomitrium sphaericum (Ludw) Fuernr].</title>
        <authorList>
            <person name="Zhuang X."/>
        </authorList>
    </citation>
    <scope>NUCLEOTIDE SEQUENCE [LARGE SCALE GENOMIC DNA]</scope>
    <source>
        <strain evidence="5">LD22</strain>
    </source>
</reference>
<accession>A0A6I4MNE8</accession>
<gene>
    <name evidence="5" type="ORF">F8568_032320</name>
</gene>
<keyword evidence="2 5" id="KW-0378">Hydrolase</keyword>
<dbReference type="GO" id="GO:0016787">
    <property type="term" value="F:hydrolase activity"/>
    <property type="evidence" value="ECO:0007669"/>
    <property type="project" value="UniProtKB-KW"/>
</dbReference>
<dbReference type="AlphaFoldDB" id="A0A6I4MNE8"/>
<dbReference type="InterPro" id="IPR020802">
    <property type="entry name" value="TesA-like"/>
</dbReference>
<dbReference type="RefSeq" id="WP_151597473.1">
    <property type="nucleotide sequence ID" value="NZ_WBMS02000032.1"/>
</dbReference>
<dbReference type="Proteomes" id="UP000462055">
    <property type="component" value="Unassembled WGS sequence"/>
</dbReference>
<evidence type="ECO:0000256" key="3">
    <source>
        <dbReference type="SAM" id="MobiDB-lite"/>
    </source>
</evidence>
<dbReference type="SMART" id="SM00824">
    <property type="entry name" value="PKS_TE"/>
    <property type="match status" value="1"/>
</dbReference>
<dbReference type="SUPFAM" id="SSF53474">
    <property type="entry name" value="alpha/beta-Hydrolases"/>
    <property type="match status" value="1"/>
</dbReference>
<sequence length="279" mass="30475">MQEPQERTGRVRDPGGRARLADRPDRRNWIQYPLPNPDASLRLVCVPYSGGRASVFRRLAADLPRDVEVCAVELPGHGRRLGEAPMTRMRPLAERVADAVAEQVRPPFVLLGYSVGALIAFETARELVRRGGPGPNALFVAAARAPHLRSTRPPLHELSRSELIDGLHRLAGRHNDLLDNEELVDVMLPVLRADLGLDETYDHETCARDPGGPLDCPIAAFGGGEDWTVSRPGLRAWREHTAGGFSATTLPGGHFFLDSSPGLFAEAVAAEIERLDETV</sequence>
<dbReference type="InterPro" id="IPR001031">
    <property type="entry name" value="Thioesterase"/>
</dbReference>
<proteinExistence type="inferred from homology"/>
<evidence type="ECO:0000256" key="2">
    <source>
        <dbReference type="ARBA" id="ARBA00022801"/>
    </source>
</evidence>
<dbReference type="InterPro" id="IPR012223">
    <property type="entry name" value="TEII"/>
</dbReference>
<evidence type="ECO:0000313" key="6">
    <source>
        <dbReference type="Proteomes" id="UP000462055"/>
    </source>
</evidence>
<evidence type="ECO:0000313" key="5">
    <source>
        <dbReference type="EMBL" id="MWA04971.1"/>
    </source>
</evidence>
<dbReference type="PANTHER" id="PTHR11487:SF0">
    <property type="entry name" value="S-ACYL FATTY ACID SYNTHASE THIOESTERASE, MEDIUM CHAIN"/>
    <property type="match status" value="1"/>
</dbReference>
<feature type="region of interest" description="Disordered" evidence="3">
    <location>
        <begin position="1"/>
        <end position="20"/>
    </location>
</feature>
<organism evidence="5 6">
    <name type="scientific">Actinomadura physcomitrii</name>
    <dbReference type="NCBI Taxonomy" id="2650748"/>
    <lineage>
        <taxon>Bacteria</taxon>
        <taxon>Bacillati</taxon>
        <taxon>Actinomycetota</taxon>
        <taxon>Actinomycetes</taxon>
        <taxon>Streptosporangiales</taxon>
        <taxon>Thermomonosporaceae</taxon>
        <taxon>Actinomadura</taxon>
    </lineage>
</organism>
<dbReference type="PANTHER" id="PTHR11487">
    <property type="entry name" value="THIOESTERASE"/>
    <property type="match status" value="1"/>
</dbReference>
<dbReference type="GO" id="GO:0008610">
    <property type="term" value="P:lipid biosynthetic process"/>
    <property type="evidence" value="ECO:0007669"/>
    <property type="project" value="TreeGrafter"/>
</dbReference>
<name>A0A6I4MNE8_9ACTN</name>
<protein>
    <submittedName>
        <fullName evidence="5">Alpha/beta fold hydrolase</fullName>
    </submittedName>
</protein>
<dbReference type="InterPro" id="IPR029058">
    <property type="entry name" value="AB_hydrolase_fold"/>
</dbReference>
<evidence type="ECO:0000259" key="4">
    <source>
        <dbReference type="SMART" id="SM00824"/>
    </source>
</evidence>
<dbReference type="Gene3D" id="3.40.50.1820">
    <property type="entry name" value="alpha/beta hydrolase"/>
    <property type="match status" value="1"/>
</dbReference>